<organism evidence="3 4">
    <name type="scientific">Zarconia navalis LEGE 11467</name>
    <dbReference type="NCBI Taxonomy" id="1828826"/>
    <lineage>
        <taxon>Bacteria</taxon>
        <taxon>Bacillati</taxon>
        <taxon>Cyanobacteriota</taxon>
        <taxon>Cyanophyceae</taxon>
        <taxon>Oscillatoriophycideae</taxon>
        <taxon>Oscillatoriales</taxon>
        <taxon>Oscillatoriales incertae sedis</taxon>
        <taxon>Zarconia</taxon>
        <taxon>Zarconia navalis</taxon>
    </lineage>
</organism>
<proteinExistence type="inferred from homology"/>
<evidence type="ECO:0000313" key="4">
    <source>
        <dbReference type="Proteomes" id="UP000621799"/>
    </source>
</evidence>
<keyword evidence="4" id="KW-1185">Reference proteome</keyword>
<dbReference type="AlphaFoldDB" id="A0A928VZM7"/>
<reference evidence="3" key="1">
    <citation type="submission" date="2020-10" db="EMBL/GenBank/DDBJ databases">
        <authorList>
            <person name="Castelo-Branco R."/>
            <person name="Eusebio N."/>
            <person name="Adriana R."/>
            <person name="Vieira A."/>
            <person name="Brugerolle De Fraissinette N."/>
            <person name="Rezende De Castro R."/>
            <person name="Schneider M.P."/>
            <person name="Vasconcelos V."/>
            <person name="Leao P.N."/>
        </authorList>
    </citation>
    <scope>NUCLEOTIDE SEQUENCE</scope>
    <source>
        <strain evidence="3">LEGE 11467</strain>
    </source>
</reference>
<gene>
    <name evidence="3" type="ORF">IQ235_17430</name>
</gene>
<comment type="similarity">
    <text evidence="1">Belongs to the CpcS/CpeS biliprotein lyase family.</text>
</comment>
<keyword evidence="2 3" id="KW-0456">Lyase</keyword>
<dbReference type="GO" id="GO:0016829">
    <property type="term" value="F:lyase activity"/>
    <property type="evidence" value="ECO:0007669"/>
    <property type="project" value="UniProtKB-KW"/>
</dbReference>
<protein>
    <submittedName>
        <fullName evidence="3">Phycobiliprotein lyase</fullName>
    </submittedName>
</protein>
<dbReference type="InterPro" id="IPR012674">
    <property type="entry name" value="Calycin"/>
</dbReference>
<evidence type="ECO:0000313" key="3">
    <source>
        <dbReference type="EMBL" id="MBE9042554.1"/>
    </source>
</evidence>
<accession>A0A928VZM7</accession>
<name>A0A928VZM7_9CYAN</name>
<sequence length="182" mass="21449">MSLTVDRQSTYFHERIEQTVGQWEGSRTYESVKTGKITQVSNRFEVTLDRDEAACRHLEQLHALPSETFPYIIHIYWKSHDRDTRKLLSEGSMLMGYHNGWLYRNRGYVTDMPVLSQVEMPSPDHMLIRTFYEGVTTLGDETVAYEENFRWAGDHRLRTVLAWDKNHQLTLMGQYMERKLAA</sequence>
<dbReference type="Pfam" id="PF09367">
    <property type="entry name" value="CpeS"/>
    <property type="match status" value="1"/>
</dbReference>
<dbReference type="RefSeq" id="WP_264322712.1">
    <property type="nucleotide sequence ID" value="NZ_JADEXN010000381.1"/>
</dbReference>
<dbReference type="InterPro" id="IPR018536">
    <property type="entry name" value="CpcS/CpeS"/>
</dbReference>
<dbReference type="Proteomes" id="UP000621799">
    <property type="component" value="Unassembled WGS sequence"/>
</dbReference>
<evidence type="ECO:0000256" key="2">
    <source>
        <dbReference type="ARBA" id="ARBA00023239"/>
    </source>
</evidence>
<comment type="caution">
    <text evidence="3">The sequence shown here is derived from an EMBL/GenBank/DDBJ whole genome shotgun (WGS) entry which is preliminary data.</text>
</comment>
<dbReference type="EMBL" id="JADEXN010000381">
    <property type="protein sequence ID" value="MBE9042554.1"/>
    <property type="molecule type" value="Genomic_DNA"/>
</dbReference>
<evidence type="ECO:0000256" key="1">
    <source>
        <dbReference type="ARBA" id="ARBA00010681"/>
    </source>
</evidence>
<dbReference type="Gene3D" id="2.40.128.20">
    <property type="match status" value="1"/>
</dbReference>